<sequence length="152" mass="17814">MIDTRVEKNKPFLIFGAVAEINIIRNNRSLKRCKKIMEEEQPKRVFSFNNFIHKGCQRAFVLESLENINDINTTGTKPAGFLAGKSFFGLILTGDNNISVLQYQINNRIRRYFREHMKITDSHPAKALKTFTKVNLWTWKGETELYRLWENS</sequence>
<dbReference type="EMBL" id="AAIBIC010000038">
    <property type="protein sequence ID" value="ECC3916788.1"/>
    <property type="molecule type" value="Genomic_DNA"/>
</dbReference>
<protein>
    <submittedName>
        <fullName evidence="1">Uncharacterized protein</fullName>
    </submittedName>
</protein>
<comment type="caution">
    <text evidence="1">The sequence shown here is derived from an EMBL/GenBank/DDBJ whole genome shotgun (WGS) entry which is preliminary data.</text>
</comment>
<proteinExistence type="predicted"/>
<dbReference type="Proteomes" id="UP000839735">
    <property type="component" value="Unassembled WGS sequence"/>
</dbReference>
<name>A0A5Y1YD84_SALDZ</name>
<organism evidence="1">
    <name type="scientific">Salmonella diarizonae</name>
    <dbReference type="NCBI Taxonomy" id="59204"/>
    <lineage>
        <taxon>Bacteria</taxon>
        <taxon>Pseudomonadati</taxon>
        <taxon>Pseudomonadota</taxon>
        <taxon>Gammaproteobacteria</taxon>
        <taxon>Enterobacterales</taxon>
        <taxon>Enterobacteriaceae</taxon>
        <taxon>Salmonella</taxon>
    </lineage>
</organism>
<accession>A0A5Y1YD84</accession>
<dbReference type="AlphaFoldDB" id="A0A5Y1YD84"/>
<evidence type="ECO:0000313" key="1">
    <source>
        <dbReference type="EMBL" id="ECC3916788.1"/>
    </source>
</evidence>
<reference evidence="1" key="1">
    <citation type="submission" date="2018-08" db="EMBL/GenBank/DDBJ databases">
        <authorList>
            <person name="Ashton P.M."/>
            <person name="Dallman T."/>
            <person name="Nair S."/>
            <person name="De Pinna E."/>
            <person name="Peters T."/>
            <person name="Grant K."/>
        </authorList>
    </citation>
    <scope>NUCLEOTIDE SEQUENCE [LARGE SCALE GENOMIC DNA]</scope>
    <source>
        <strain evidence="1">294779</strain>
    </source>
</reference>
<gene>
    <name evidence="1" type="ORF">CTQ69_23020</name>
</gene>